<evidence type="ECO:0000313" key="8">
    <source>
        <dbReference type="Proteomes" id="UP000034076"/>
    </source>
</evidence>
<dbReference type="InterPro" id="IPR000843">
    <property type="entry name" value="HTH_LacI"/>
</dbReference>
<reference evidence="7 8" key="1">
    <citation type="submission" date="2015-04" db="EMBL/GenBank/DDBJ databases">
        <title>Draft genome sequence of bacteremic isolate Catabacter hongkongensis type strain HKU16T.</title>
        <authorList>
            <person name="Lau S.K."/>
            <person name="Teng J.L."/>
            <person name="Huang Y."/>
            <person name="Curreem S.O."/>
            <person name="Tsui S.K."/>
            <person name="Woo P.C."/>
        </authorList>
    </citation>
    <scope>NUCLEOTIDE SEQUENCE [LARGE SCALE GENOMIC DNA]</scope>
    <source>
        <strain evidence="7 8">HKU16</strain>
    </source>
</reference>
<protein>
    <submittedName>
        <fullName evidence="7">Transcriptional regulator, LacI family</fullName>
    </submittedName>
</protein>
<dbReference type="Proteomes" id="UP000034076">
    <property type="component" value="Unassembled WGS sequence"/>
</dbReference>
<dbReference type="EMBL" id="LAYJ01000039">
    <property type="protein sequence ID" value="KKI52131.1"/>
    <property type="molecule type" value="Genomic_DNA"/>
</dbReference>
<feature type="domain" description="HTH lacI-type" evidence="5">
    <location>
        <begin position="7"/>
        <end position="61"/>
    </location>
</feature>
<dbReference type="PROSITE" id="PS00356">
    <property type="entry name" value="HTH_LACI_1"/>
    <property type="match status" value="1"/>
</dbReference>
<keyword evidence="4" id="KW-0804">Transcription</keyword>
<evidence type="ECO:0000256" key="1">
    <source>
        <dbReference type="ARBA" id="ARBA00022491"/>
    </source>
</evidence>
<keyword evidence="2" id="KW-0805">Transcription regulation</keyword>
<accession>A0A0M2NMB9</accession>
<dbReference type="InterPro" id="IPR046335">
    <property type="entry name" value="LacI/GalR-like_sensor"/>
</dbReference>
<proteinExistence type="predicted"/>
<keyword evidence="1" id="KW-0678">Repressor</keyword>
<dbReference type="PANTHER" id="PTHR30146:SF148">
    <property type="entry name" value="HTH-TYPE TRANSCRIPTIONAL REPRESSOR PURR-RELATED"/>
    <property type="match status" value="1"/>
</dbReference>
<evidence type="ECO:0000256" key="3">
    <source>
        <dbReference type="ARBA" id="ARBA00023125"/>
    </source>
</evidence>
<dbReference type="PROSITE" id="PS50943">
    <property type="entry name" value="HTH_CROC1"/>
    <property type="match status" value="1"/>
</dbReference>
<keyword evidence="3" id="KW-0238">DNA-binding</keyword>
<dbReference type="SMART" id="SM00354">
    <property type="entry name" value="HTH_LACI"/>
    <property type="match status" value="1"/>
</dbReference>
<dbReference type="AlphaFoldDB" id="A0A0M2NMB9"/>
<dbReference type="Gene3D" id="3.40.50.2300">
    <property type="match status" value="2"/>
</dbReference>
<dbReference type="RefSeq" id="WP_046442344.1">
    <property type="nucleotide sequence ID" value="NZ_LAYJ01000039.1"/>
</dbReference>
<dbReference type="SUPFAM" id="SSF47413">
    <property type="entry name" value="lambda repressor-like DNA-binding domains"/>
    <property type="match status" value="1"/>
</dbReference>
<dbReference type="CDD" id="cd01392">
    <property type="entry name" value="HTH_LacI"/>
    <property type="match status" value="1"/>
</dbReference>
<comment type="caution">
    <text evidence="7">The sequence shown here is derived from an EMBL/GenBank/DDBJ whole genome shotgun (WGS) entry which is preliminary data.</text>
</comment>
<organism evidence="7 8">
    <name type="scientific">Christensenella hongkongensis</name>
    <dbReference type="NCBI Taxonomy" id="270498"/>
    <lineage>
        <taxon>Bacteria</taxon>
        <taxon>Bacillati</taxon>
        <taxon>Bacillota</taxon>
        <taxon>Clostridia</taxon>
        <taxon>Christensenellales</taxon>
        <taxon>Christensenellaceae</taxon>
        <taxon>Christensenella</taxon>
    </lineage>
</organism>
<feature type="domain" description="HTH cro/C1-type" evidence="6">
    <location>
        <begin position="5"/>
        <end position="37"/>
    </location>
</feature>
<dbReference type="STRING" id="270498.CHK_0401"/>
<dbReference type="Gene3D" id="1.10.260.40">
    <property type="entry name" value="lambda repressor-like DNA-binding domains"/>
    <property type="match status" value="1"/>
</dbReference>
<evidence type="ECO:0000259" key="5">
    <source>
        <dbReference type="PROSITE" id="PS50932"/>
    </source>
</evidence>
<dbReference type="InterPro" id="IPR010982">
    <property type="entry name" value="Lambda_DNA-bd_dom_sf"/>
</dbReference>
<dbReference type="PRINTS" id="PR00036">
    <property type="entry name" value="HTHLACI"/>
</dbReference>
<dbReference type="Pfam" id="PF13377">
    <property type="entry name" value="Peripla_BP_3"/>
    <property type="match status" value="1"/>
</dbReference>
<dbReference type="GO" id="GO:0003700">
    <property type="term" value="F:DNA-binding transcription factor activity"/>
    <property type="evidence" value="ECO:0007669"/>
    <property type="project" value="TreeGrafter"/>
</dbReference>
<dbReference type="InterPro" id="IPR001387">
    <property type="entry name" value="Cro/C1-type_HTH"/>
</dbReference>
<gene>
    <name evidence="7" type="ORF">CHK_0401</name>
</gene>
<evidence type="ECO:0000256" key="4">
    <source>
        <dbReference type="ARBA" id="ARBA00023163"/>
    </source>
</evidence>
<sequence>MKNTKQLTISDIAKLAGVSKTTVSFILNGKSGVSEKTKERVLRIIEENGFRPSLNSRRLFYNRSYTVAVVFEDSSSVFDNMFYFSIMKTLLKRCMHYGYSLIYSEFSFDGEELRLPEQILSRDVDGLIFLKDIPQSLTGMLGSLGIPFVVVDDHSSSGDIYSVRADYELAAYTAVEYLLAQGHRKIGFIGNTCLPAFYTQILSGYQKALRGHGLNTELRWFFDGITDRRSLSGQIDRCVCADLPTAFFCMEDILAIELMKHLKSNNIQVPEDVSVVSVDDIIMAEYTDPALTTVSLDKEHMATAAIDLLIALIENRPAQSVQVSSNNLIVRDSVKKLHI</sequence>
<dbReference type="PATRIC" id="fig|270498.16.peg.2544"/>
<evidence type="ECO:0000259" key="6">
    <source>
        <dbReference type="PROSITE" id="PS50943"/>
    </source>
</evidence>
<dbReference type="OrthoDB" id="2026446at2"/>
<name>A0A0M2NMB9_9FIRM</name>
<dbReference type="InterPro" id="IPR028082">
    <property type="entry name" value="Peripla_BP_I"/>
</dbReference>
<dbReference type="SUPFAM" id="SSF53822">
    <property type="entry name" value="Periplasmic binding protein-like I"/>
    <property type="match status" value="1"/>
</dbReference>
<dbReference type="PROSITE" id="PS50932">
    <property type="entry name" value="HTH_LACI_2"/>
    <property type="match status" value="1"/>
</dbReference>
<dbReference type="GO" id="GO:0000976">
    <property type="term" value="F:transcription cis-regulatory region binding"/>
    <property type="evidence" value="ECO:0007669"/>
    <property type="project" value="TreeGrafter"/>
</dbReference>
<dbReference type="PANTHER" id="PTHR30146">
    <property type="entry name" value="LACI-RELATED TRANSCRIPTIONAL REPRESSOR"/>
    <property type="match status" value="1"/>
</dbReference>
<keyword evidence="8" id="KW-1185">Reference proteome</keyword>
<evidence type="ECO:0000256" key="2">
    <source>
        <dbReference type="ARBA" id="ARBA00023015"/>
    </source>
</evidence>
<dbReference type="Pfam" id="PF00356">
    <property type="entry name" value="LacI"/>
    <property type="match status" value="1"/>
</dbReference>
<evidence type="ECO:0000313" key="7">
    <source>
        <dbReference type="EMBL" id="KKI52131.1"/>
    </source>
</evidence>